<name>A0A6B3L4M6_9BACT</name>
<reference evidence="1 2" key="1">
    <citation type="submission" date="2020-12" db="EMBL/GenBank/DDBJ databases">
        <title>Sulforoseuscoccus oceanibium gen. nov., sp. nov., a representative of the phylum Verrucomicrobia with special cytoplasmic membrane, and proposal of Sulforoseuscoccusaceae fam. nov.</title>
        <authorList>
            <person name="Xi F."/>
        </authorList>
    </citation>
    <scope>NUCLEOTIDE SEQUENCE [LARGE SCALE GENOMIC DNA]</scope>
    <source>
        <strain evidence="1 2">T37</strain>
    </source>
</reference>
<dbReference type="SUPFAM" id="SSF56059">
    <property type="entry name" value="Glutathione synthetase ATP-binding domain-like"/>
    <property type="match status" value="1"/>
</dbReference>
<dbReference type="GO" id="GO:0005524">
    <property type="term" value="F:ATP binding"/>
    <property type="evidence" value="ECO:0007669"/>
    <property type="project" value="UniProtKB-UniRule"/>
</dbReference>
<keyword evidence="2" id="KW-1185">Reference proteome</keyword>
<dbReference type="GO" id="GO:0018169">
    <property type="term" value="F:ribosomal S6-glutamic acid ligase activity"/>
    <property type="evidence" value="ECO:0007669"/>
    <property type="project" value="TreeGrafter"/>
</dbReference>
<dbReference type="KEGG" id="soa:G3M56_005150"/>
<keyword evidence="1" id="KW-0436">Ligase</keyword>
<protein>
    <submittedName>
        <fullName evidence="1">Alpha-L-glutamate ligase-like protein</fullName>
    </submittedName>
</protein>
<dbReference type="AlphaFoldDB" id="A0A6B3L4M6"/>
<dbReference type="InterPro" id="IPR039523">
    <property type="entry name" value="RimK-rel_E_lig_ATP-grasp"/>
</dbReference>
<proteinExistence type="predicted"/>
<dbReference type="PANTHER" id="PTHR21621:SF0">
    <property type="entry name" value="BETA-CITRYLGLUTAMATE SYNTHASE B-RELATED"/>
    <property type="match status" value="1"/>
</dbReference>
<dbReference type="PROSITE" id="PS50975">
    <property type="entry name" value="ATP_GRASP"/>
    <property type="match status" value="1"/>
</dbReference>
<sequence>MASFLQRFKVEWCKPSELRKRGIVGMNHRNSHYIARYNRRELYPRVDDKLKTKLLAKEFGLNVPELYGVVTNQSGVKKLAKIVGDHQQFVIKPSQGSAGKGILVITGREAETFIKPSGGRLDHGDLRRHVSNTLSGLYSLGGKHDKAMIEYAIQFSDAFDGFSYQGVPDIRVIVFQGYPVMAMMRLSTAASDGKANLHQGAVGVGIDLITGKARSAVQFNRPVLKHPDTGRDLRELVVPQWDKLIHLASQCYEMTELGYLGADIVLDKNLGPLILELNARPGLAIQVANNAGLLDRLEAIESISRKDRILSTAESRVAFAQQRFA</sequence>
<dbReference type="GO" id="GO:0046872">
    <property type="term" value="F:metal ion binding"/>
    <property type="evidence" value="ECO:0007669"/>
    <property type="project" value="InterPro"/>
</dbReference>
<evidence type="ECO:0000313" key="1">
    <source>
        <dbReference type="EMBL" id="QQL45967.1"/>
    </source>
</evidence>
<dbReference type="PANTHER" id="PTHR21621">
    <property type="entry name" value="RIBOSOMAL PROTEIN S6 MODIFICATION PROTEIN"/>
    <property type="match status" value="1"/>
</dbReference>
<evidence type="ECO:0000313" key="2">
    <source>
        <dbReference type="Proteomes" id="UP000475117"/>
    </source>
</evidence>
<dbReference type="GO" id="GO:0005737">
    <property type="term" value="C:cytoplasm"/>
    <property type="evidence" value="ECO:0007669"/>
    <property type="project" value="TreeGrafter"/>
</dbReference>
<dbReference type="Proteomes" id="UP000475117">
    <property type="component" value="Chromosome"/>
</dbReference>
<dbReference type="GO" id="GO:0009432">
    <property type="term" value="P:SOS response"/>
    <property type="evidence" value="ECO:0007669"/>
    <property type="project" value="TreeGrafter"/>
</dbReference>
<accession>A0A6B3L4M6</accession>
<dbReference type="NCBIfam" id="TIGR02291">
    <property type="entry name" value="rimK_rel_E_lig"/>
    <property type="match status" value="1"/>
</dbReference>
<gene>
    <name evidence="1" type="ORF">G3M56_005150</name>
</gene>
<dbReference type="EMBL" id="CP066776">
    <property type="protein sequence ID" value="QQL45967.1"/>
    <property type="molecule type" value="Genomic_DNA"/>
</dbReference>
<dbReference type="Gene3D" id="3.30.470.20">
    <property type="entry name" value="ATP-grasp fold, B domain"/>
    <property type="match status" value="1"/>
</dbReference>
<dbReference type="Pfam" id="PF14397">
    <property type="entry name" value="ATPgrasp_ST"/>
    <property type="match status" value="1"/>
</dbReference>
<dbReference type="RefSeq" id="WP_164364140.1">
    <property type="nucleotide sequence ID" value="NZ_CP066776.1"/>
</dbReference>
<organism evidence="1 2">
    <name type="scientific">Sulfuriroseicoccus oceanibius</name>
    <dbReference type="NCBI Taxonomy" id="2707525"/>
    <lineage>
        <taxon>Bacteria</taxon>
        <taxon>Pseudomonadati</taxon>
        <taxon>Verrucomicrobiota</taxon>
        <taxon>Verrucomicrobiia</taxon>
        <taxon>Verrucomicrobiales</taxon>
        <taxon>Verrucomicrobiaceae</taxon>
        <taxon>Sulfuriroseicoccus</taxon>
    </lineage>
</organism>
<dbReference type="InterPro" id="IPR011758">
    <property type="entry name" value="RimK-rel_E_lig"/>
</dbReference>
<dbReference type="InterPro" id="IPR011761">
    <property type="entry name" value="ATP-grasp"/>
</dbReference>